<evidence type="ECO:0000313" key="4">
    <source>
        <dbReference type="Proteomes" id="UP000681967"/>
    </source>
</evidence>
<accession>A0A8S3G4S7</accession>
<name>A0A8S3G4S7_9BILA</name>
<evidence type="ECO:0000313" key="3">
    <source>
        <dbReference type="EMBL" id="CAF5152464.1"/>
    </source>
</evidence>
<feature type="domain" description="GAT" evidence="2">
    <location>
        <begin position="1"/>
        <end position="48"/>
    </location>
</feature>
<organism evidence="3 4">
    <name type="scientific">Rotaria magnacalcarata</name>
    <dbReference type="NCBI Taxonomy" id="392030"/>
    <lineage>
        <taxon>Eukaryota</taxon>
        <taxon>Metazoa</taxon>
        <taxon>Spiralia</taxon>
        <taxon>Gnathifera</taxon>
        <taxon>Rotifera</taxon>
        <taxon>Eurotatoria</taxon>
        <taxon>Bdelloidea</taxon>
        <taxon>Philodinida</taxon>
        <taxon>Philodinidae</taxon>
        <taxon>Rotaria</taxon>
    </lineage>
</organism>
<feature type="region of interest" description="Disordered" evidence="1">
    <location>
        <begin position="106"/>
        <end position="134"/>
    </location>
</feature>
<feature type="compositionally biased region" description="Polar residues" evidence="1">
    <location>
        <begin position="106"/>
        <end position="126"/>
    </location>
</feature>
<gene>
    <name evidence="3" type="ORF">BYL167_LOCUS72573</name>
</gene>
<dbReference type="EMBL" id="CAJOBH010258759">
    <property type="protein sequence ID" value="CAF5152464.1"/>
    <property type="molecule type" value="Genomic_DNA"/>
</dbReference>
<dbReference type="GO" id="GO:0035091">
    <property type="term" value="F:phosphatidylinositol binding"/>
    <property type="evidence" value="ECO:0007669"/>
    <property type="project" value="InterPro"/>
</dbReference>
<proteinExistence type="predicted"/>
<sequence>DLYDSCKMMQARVISLLSLTAVEDIAVDLLRCNDQLNKTFKNYRHYMEIRERLPYQTDSLSQTETSNRTKLSDATTPPLLSALVIILYATSTSPFYVECDNQDQPLLQSKRGSTNSDDNDQQSLTEDSIDDHYR</sequence>
<dbReference type="PROSITE" id="PS50909">
    <property type="entry name" value="GAT"/>
    <property type="match status" value="1"/>
</dbReference>
<dbReference type="Gene3D" id="1.20.58.160">
    <property type="match status" value="1"/>
</dbReference>
<dbReference type="SUPFAM" id="SSF89009">
    <property type="entry name" value="GAT-like domain"/>
    <property type="match status" value="1"/>
</dbReference>
<reference evidence="3" key="1">
    <citation type="submission" date="2021-02" db="EMBL/GenBank/DDBJ databases">
        <authorList>
            <person name="Nowell W R."/>
        </authorList>
    </citation>
    <scope>NUCLEOTIDE SEQUENCE</scope>
</reference>
<evidence type="ECO:0000259" key="2">
    <source>
        <dbReference type="PROSITE" id="PS50909"/>
    </source>
</evidence>
<feature type="non-terminal residue" evidence="3">
    <location>
        <position position="1"/>
    </location>
</feature>
<comment type="caution">
    <text evidence="3">The sequence shown here is derived from an EMBL/GenBank/DDBJ whole genome shotgun (WGS) entry which is preliminary data.</text>
</comment>
<dbReference type="InterPro" id="IPR038425">
    <property type="entry name" value="GAT_sf"/>
</dbReference>
<dbReference type="AlphaFoldDB" id="A0A8S3G4S7"/>
<protein>
    <recommendedName>
        <fullName evidence="2">GAT domain-containing protein</fullName>
    </recommendedName>
</protein>
<dbReference type="Proteomes" id="UP000681967">
    <property type="component" value="Unassembled WGS sequence"/>
</dbReference>
<evidence type="ECO:0000256" key="1">
    <source>
        <dbReference type="SAM" id="MobiDB-lite"/>
    </source>
</evidence>
<dbReference type="GO" id="GO:0043130">
    <property type="term" value="F:ubiquitin binding"/>
    <property type="evidence" value="ECO:0007669"/>
    <property type="project" value="InterPro"/>
</dbReference>
<dbReference type="Pfam" id="PF03127">
    <property type="entry name" value="GAT"/>
    <property type="match status" value="1"/>
</dbReference>
<dbReference type="InterPro" id="IPR004152">
    <property type="entry name" value="GAT_dom"/>
</dbReference>